<organism evidence="2 3">
    <name type="scientific">Sphingobacterium paludis</name>
    <dbReference type="NCBI Taxonomy" id="1476465"/>
    <lineage>
        <taxon>Bacteria</taxon>
        <taxon>Pseudomonadati</taxon>
        <taxon>Bacteroidota</taxon>
        <taxon>Sphingobacteriia</taxon>
        <taxon>Sphingobacteriales</taxon>
        <taxon>Sphingobacteriaceae</taxon>
        <taxon>Sphingobacterium</taxon>
    </lineage>
</organism>
<dbReference type="AlphaFoldDB" id="A0A4R7CRL9"/>
<name>A0A4R7CRL9_9SPHI</name>
<sequence>MKIQSILKTTLAVALLSTTVFATSCDKEKDESQLQLQQAQAATPYTINGQWGSPFNPVGWAKVYVNFATATQSTSSTATHQVAFERQVNGNIIAGAGYQLRYIIKDIDNVTAADWNTATGATSIGSGVWYNYDTSTNDYEAVDPLTVIVATAAGAPVYAVKLVRFDNIQQTGSGSSLQVKADPVIEYKAL</sequence>
<comment type="caution">
    <text evidence="2">The sequence shown here is derived from an EMBL/GenBank/DDBJ whole genome shotgun (WGS) entry which is preliminary data.</text>
</comment>
<feature type="chain" id="PRO_5020417801" evidence="1">
    <location>
        <begin position="23"/>
        <end position="190"/>
    </location>
</feature>
<dbReference type="PROSITE" id="PS51257">
    <property type="entry name" value="PROKAR_LIPOPROTEIN"/>
    <property type="match status" value="1"/>
</dbReference>
<keyword evidence="1" id="KW-0732">Signal</keyword>
<evidence type="ECO:0000313" key="3">
    <source>
        <dbReference type="Proteomes" id="UP000294752"/>
    </source>
</evidence>
<dbReference type="RefSeq" id="WP_133642083.1">
    <property type="nucleotide sequence ID" value="NZ_SNZV01000014.1"/>
</dbReference>
<feature type="signal peptide" evidence="1">
    <location>
        <begin position="1"/>
        <end position="22"/>
    </location>
</feature>
<accession>A0A4R7CRL9</accession>
<dbReference type="EMBL" id="SNZV01000014">
    <property type="protein sequence ID" value="TDS07465.1"/>
    <property type="molecule type" value="Genomic_DNA"/>
</dbReference>
<evidence type="ECO:0000256" key="1">
    <source>
        <dbReference type="SAM" id="SignalP"/>
    </source>
</evidence>
<proteinExistence type="predicted"/>
<protein>
    <submittedName>
        <fullName evidence="2">Uncharacterized protein</fullName>
    </submittedName>
</protein>
<gene>
    <name evidence="2" type="ORF">B0I21_11411</name>
</gene>
<dbReference type="OrthoDB" id="714324at2"/>
<dbReference type="Proteomes" id="UP000294752">
    <property type="component" value="Unassembled WGS sequence"/>
</dbReference>
<evidence type="ECO:0000313" key="2">
    <source>
        <dbReference type="EMBL" id="TDS07465.1"/>
    </source>
</evidence>
<keyword evidence="3" id="KW-1185">Reference proteome</keyword>
<reference evidence="2 3" key="1">
    <citation type="submission" date="2019-03" db="EMBL/GenBank/DDBJ databases">
        <title>Genomic Encyclopedia of Type Strains, Phase III (KMG-III): the genomes of soil and plant-associated and newly described type strains.</title>
        <authorList>
            <person name="Whitman W."/>
        </authorList>
    </citation>
    <scope>NUCLEOTIDE SEQUENCE [LARGE SCALE GENOMIC DNA]</scope>
    <source>
        <strain evidence="2 3">CGMCC 1.12801</strain>
    </source>
</reference>